<comment type="caution">
    <text evidence="1">The sequence shown here is derived from an EMBL/GenBank/DDBJ whole genome shotgun (WGS) entry which is preliminary data.</text>
</comment>
<evidence type="ECO:0000313" key="1">
    <source>
        <dbReference type="EMBL" id="KAI3820660.1"/>
    </source>
</evidence>
<dbReference type="Proteomes" id="UP001056120">
    <property type="component" value="Linkage Group LG03"/>
</dbReference>
<dbReference type="EMBL" id="CM042020">
    <property type="protein sequence ID" value="KAI3820660.1"/>
    <property type="molecule type" value="Genomic_DNA"/>
</dbReference>
<protein>
    <submittedName>
        <fullName evidence="1">Uncharacterized protein</fullName>
    </submittedName>
</protein>
<accession>A0ACB9JLN3</accession>
<keyword evidence="2" id="KW-1185">Reference proteome</keyword>
<name>A0ACB9JLN3_9ASTR</name>
<sequence length="88" mass="10349">MAGPSYHYKARTIYPYKARLFQHVGYRIDTCLLRNGYEAIRHGRKCLNDPNLWKESDFSLSPILGFLIDIISIVKTHIYEHKCRHANI</sequence>
<reference evidence="1 2" key="2">
    <citation type="journal article" date="2022" name="Mol. Ecol. Resour.">
        <title>The genomes of chicory, endive, great burdock and yacon provide insights into Asteraceae paleo-polyploidization history and plant inulin production.</title>
        <authorList>
            <person name="Fan W."/>
            <person name="Wang S."/>
            <person name="Wang H."/>
            <person name="Wang A."/>
            <person name="Jiang F."/>
            <person name="Liu H."/>
            <person name="Zhao H."/>
            <person name="Xu D."/>
            <person name="Zhang Y."/>
        </authorList>
    </citation>
    <scope>NUCLEOTIDE SEQUENCE [LARGE SCALE GENOMIC DNA]</scope>
    <source>
        <strain evidence="2">cv. Yunnan</strain>
        <tissue evidence="1">Leaves</tissue>
    </source>
</reference>
<proteinExistence type="predicted"/>
<evidence type="ECO:0000313" key="2">
    <source>
        <dbReference type="Proteomes" id="UP001056120"/>
    </source>
</evidence>
<gene>
    <name evidence="1" type="ORF">L1987_08208</name>
</gene>
<organism evidence="1 2">
    <name type="scientific">Smallanthus sonchifolius</name>
    <dbReference type="NCBI Taxonomy" id="185202"/>
    <lineage>
        <taxon>Eukaryota</taxon>
        <taxon>Viridiplantae</taxon>
        <taxon>Streptophyta</taxon>
        <taxon>Embryophyta</taxon>
        <taxon>Tracheophyta</taxon>
        <taxon>Spermatophyta</taxon>
        <taxon>Magnoliopsida</taxon>
        <taxon>eudicotyledons</taxon>
        <taxon>Gunneridae</taxon>
        <taxon>Pentapetalae</taxon>
        <taxon>asterids</taxon>
        <taxon>campanulids</taxon>
        <taxon>Asterales</taxon>
        <taxon>Asteraceae</taxon>
        <taxon>Asteroideae</taxon>
        <taxon>Heliantheae alliance</taxon>
        <taxon>Millerieae</taxon>
        <taxon>Smallanthus</taxon>
    </lineage>
</organism>
<reference evidence="2" key="1">
    <citation type="journal article" date="2022" name="Mol. Ecol. Resour.">
        <title>The genomes of chicory, endive, great burdock and yacon provide insights into Asteraceae palaeo-polyploidization history and plant inulin production.</title>
        <authorList>
            <person name="Fan W."/>
            <person name="Wang S."/>
            <person name="Wang H."/>
            <person name="Wang A."/>
            <person name="Jiang F."/>
            <person name="Liu H."/>
            <person name="Zhao H."/>
            <person name="Xu D."/>
            <person name="Zhang Y."/>
        </authorList>
    </citation>
    <scope>NUCLEOTIDE SEQUENCE [LARGE SCALE GENOMIC DNA]</scope>
    <source>
        <strain evidence="2">cv. Yunnan</strain>
    </source>
</reference>